<evidence type="ECO:0000313" key="3">
    <source>
        <dbReference type="Proteomes" id="UP001054889"/>
    </source>
</evidence>
<name>A0AAV5C803_ELECO</name>
<reference evidence="2" key="1">
    <citation type="journal article" date="2018" name="DNA Res.">
        <title>Multiple hybrid de novo genome assembly of finger millet, an orphan allotetraploid crop.</title>
        <authorList>
            <person name="Hatakeyama M."/>
            <person name="Aluri S."/>
            <person name="Balachadran M.T."/>
            <person name="Sivarajan S.R."/>
            <person name="Patrignani A."/>
            <person name="Gruter S."/>
            <person name="Poveda L."/>
            <person name="Shimizu-Inatsugi R."/>
            <person name="Baeten J."/>
            <person name="Francoijs K.J."/>
            <person name="Nataraja K.N."/>
            <person name="Reddy Y.A.N."/>
            <person name="Phadnis S."/>
            <person name="Ravikumar R.L."/>
            <person name="Schlapbach R."/>
            <person name="Sreeman S.M."/>
            <person name="Shimizu K.K."/>
        </authorList>
    </citation>
    <scope>NUCLEOTIDE SEQUENCE</scope>
</reference>
<reference evidence="2" key="2">
    <citation type="submission" date="2021-12" db="EMBL/GenBank/DDBJ databases">
        <title>Resequencing data analysis of finger millet.</title>
        <authorList>
            <person name="Hatakeyama M."/>
            <person name="Aluri S."/>
            <person name="Balachadran M.T."/>
            <person name="Sivarajan S.R."/>
            <person name="Poveda L."/>
            <person name="Shimizu-Inatsugi R."/>
            <person name="Schlapbach R."/>
            <person name="Sreeman S.M."/>
            <person name="Shimizu K.K."/>
        </authorList>
    </citation>
    <scope>NUCLEOTIDE SEQUENCE</scope>
</reference>
<organism evidence="2 3">
    <name type="scientific">Eleusine coracana subsp. coracana</name>
    <dbReference type="NCBI Taxonomy" id="191504"/>
    <lineage>
        <taxon>Eukaryota</taxon>
        <taxon>Viridiplantae</taxon>
        <taxon>Streptophyta</taxon>
        <taxon>Embryophyta</taxon>
        <taxon>Tracheophyta</taxon>
        <taxon>Spermatophyta</taxon>
        <taxon>Magnoliopsida</taxon>
        <taxon>Liliopsida</taxon>
        <taxon>Poales</taxon>
        <taxon>Poaceae</taxon>
        <taxon>PACMAD clade</taxon>
        <taxon>Chloridoideae</taxon>
        <taxon>Cynodonteae</taxon>
        <taxon>Eleusininae</taxon>
        <taxon>Eleusine</taxon>
    </lineage>
</organism>
<gene>
    <name evidence="2" type="primary">ga11023</name>
    <name evidence="2" type="ORF">PR202_ga11023</name>
</gene>
<comment type="caution">
    <text evidence="2">The sequence shown here is derived from an EMBL/GenBank/DDBJ whole genome shotgun (WGS) entry which is preliminary data.</text>
</comment>
<dbReference type="Proteomes" id="UP001054889">
    <property type="component" value="Unassembled WGS sequence"/>
</dbReference>
<evidence type="ECO:0000313" key="2">
    <source>
        <dbReference type="EMBL" id="GJM94383.1"/>
    </source>
</evidence>
<proteinExistence type="predicted"/>
<dbReference type="EMBL" id="BQKI01000005">
    <property type="protein sequence ID" value="GJM94383.1"/>
    <property type="molecule type" value="Genomic_DNA"/>
</dbReference>
<dbReference type="PANTHER" id="PTHR33065">
    <property type="entry name" value="OS07G0486400 PROTEIN"/>
    <property type="match status" value="1"/>
</dbReference>
<dbReference type="Pfam" id="PF20241">
    <property type="entry name" value="DUF6598"/>
    <property type="match status" value="1"/>
</dbReference>
<feature type="domain" description="DUF6598" evidence="1">
    <location>
        <begin position="92"/>
        <end position="332"/>
    </location>
</feature>
<dbReference type="AlphaFoldDB" id="A0AAV5C803"/>
<protein>
    <recommendedName>
        <fullName evidence="1">DUF6598 domain-containing protein</fullName>
    </recommendedName>
</protein>
<keyword evidence="3" id="KW-1185">Reference proteome</keyword>
<accession>A0AAV5C803</accession>
<sequence>MQPVAGSRRRTLTPAEQRRKAYYAAQGKEVEVRKMAEEVDEDDEEEMARDMYAFQASRFRESWEVQWFGFFGLFEDTNKKPERRHNAFLCNSLQIFSLKVAGISEGLQWPLHVFGTAFLRDSADHNRNTIFNRGRDNCQIITQEVPYLTLTGPTRAVVLLDPVTFEVDLKVKGTTESEDKHLSSLAAPFMCSIPLRSYPLKRDYTSKLSTLEFALGFIGNYSIEATIAIRITRGSWPDGLRAQFAARTTSIGHEEIILLDSGDNEVLVDDDGWITLSRRVASVEIDGWLKVAVKALLGDEIIVTKEKCFSPKKAGRSGGIFDVGLCHMDVTVAWSLISPSV</sequence>
<dbReference type="PANTHER" id="PTHR33065:SF177">
    <property type="entry name" value="OS08G0141000 PROTEIN"/>
    <property type="match status" value="1"/>
</dbReference>
<dbReference type="InterPro" id="IPR046533">
    <property type="entry name" value="DUF6598"/>
</dbReference>
<evidence type="ECO:0000259" key="1">
    <source>
        <dbReference type="Pfam" id="PF20241"/>
    </source>
</evidence>